<dbReference type="Gene3D" id="3.20.20.80">
    <property type="entry name" value="Glycosidases"/>
    <property type="match status" value="1"/>
</dbReference>
<protein>
    <recommendedName>
        <fullName evidence="1">Chitin-binding type-2 domain-containing protein</fullName>
    </recommendedName>
</protein>
<dbReference type="EMBL" id="RXZH01000004">
    <property type="protein sequence ID" value="RTZ15602.1"/>
    <property type="molecule type" value="Genomic_DNA"/>
</dbReference>
<keyword evidence="3" id="KW-1185">Reference proteome</keyword>
<dbReference type="GO" id="GO:0008061">
    <property type="term" value="F:chitin binding"/>
    <property type="evidence" value="ECO:0007669"/>
    <property type="project" value="InterPro"/>
</dbReference>
<evidence type="ECO:0000313" key="2">
    <source>
        <dbReference type="EMBL" id="RTZ15602.1"/>
    </source>
</evidence>
<dbReference type="InterPro" id="IPR002557">
    <property type="entry name" value="Chitin-bd_dom"/>
</dbReference>
<dbReference type="SMART" id="SM00494">
    <property type="entry name" value="ChtBD2"/>
    <property type="match status" value="1"/>
</dbReference>
<evidence type="ECO:0000313" key="3">
    <source>
        <dbReference type="Proteomes" id="UP000268973"/>
    </source>
</evidence>
<dbReference type="InterPro" id="IPR036508">
    <property type="entry name" value="Chitin-bd_dom_sf"/>
</dbReference>
<dbReference type="Pfam" id="PF01607">
    <property type="entry name" value="CBM_14"/>
    <property type="match status" value="1"/>
</dbReference>
<dbReference type="PROSITE" id="PS50940">
    <property type="entry name" value="CHIT_BIND_II"/>
    <property type="match status" value="1"/>
</dbReference>
<dbReference type="GO" id="GO:0005576">
    <property type="term" value="C:extracellular region"/>
    <property type="evidence" value="ECO:0007669"/>
    <property type="project" value="InterPro"/>
</dbReference>
<dbReference type="Proteomes" id="UP000268973">
    <property type="component" value="Unassembled WGS sequence"/>
</dbReference>
<sequence length="108" mass="12234">MFSSPRSWGSIYFHRHFFSLPSNQRLIYPYYHGDNKALIIAASLLFTSGIAYADNHPHSGFCSERPDGTYADPESKTQFYVCLEGATYVQLCPAGTIYDESFNGCTWQ</sequence>
<reference evidence="2 3" key="1">
    <citation type="submission" date="2018-12" db="EMBL/GenBank/DDBJ databases">
        <title>Vibrio sp. isolated from China Sea.</title>
        <authorList>
            <person name="Li Y."/>
        </authorList>
    </citation>
    <scope>NUCLEOTIDE SEQUENCE [LARGE SCALE GENOMIC DNA]</scope>
    <source>
        <strain evidence="2 3">BEI207</strain>
    </source>
</reference>
<feature type="domain" description="Chitin-binding type-2" evidence="1">
    <location>
        <begin position="59"/>
        <end position="108"/>
    </location>
</feature>
<dbReference type="SUPFAM" id="SSF57625">
    <property type="entry name" value="Invertebrate chitin-binding proteins"/>
    <property type="match status" value="1"/>
</dbReference>
<gene>
    <name evidence="2" type="ORF">EJ063_11025</name>
</gene>
<dbReference type="OrthoDB" id="9947700at2"/>
<proteinExistence type="predicted"/>
<accession>A0A432CV66</accession>
<organism evidence="2 3">
    <name type="scientific">Vibrio aquaticus</name>
    <dbReference type="NCBI Taxonomy" id="2496559"/>
    <lineage>
        <taxon>Bacteria</taxon>
        <taxon>Pseudomonadati</taxon>
        <taxon>Pseudomonadota</taxon>
        <taxon>Gammaproteobacteria</taxon>
        <taxon>Vibrionales</taxon>
        <taxon>Vibrionaceae</taxon>
        <taxon>Vibrio</taxon>
    </lineage>
</organism>
<evidence type="ECO:0000259" key="1">
    <source>
        <dbReference type="PROSITE" id="PS50940"/>
    </source>
</evidence>
<dbReference type="RefSeq" id="WP_126574332.1">
    <property type="nucleotide sequence ID" value="NZ_RXZH01000004.1"/>
</dbReference>
<name>A0A432CV66_9VIBR</name>
<comment type="caution">
    <text evidence="2">The sequence shown here is derived from an EMBL/GenBank/DDBJ whole genome shotgun (WGS) entry which is preliminary data.</text>
</comment>
<dbReference type="AlphaFoldDB" id="A0A432CV66"/>